<reference evidence="2" key="1">
    <citation type="submission" date="2020-10" db="EMBL/GenBank/DDBJ databases">
        <title>Paenihalocynthiibacter styelae gen. nov., sp. nov., isolated from stalked sea squirt Styela clava.</title>
        <authorList>
            <person name="Kim Y.-O."/>
            <person name="Yoon J.-H."/>
        </authorList>
    </citation>
    <scope>NUCLEOTIDE SEQUENCE</scope>
    <source>
        <strain evidence="2">MYP1-1</strain>
    </source>
</reference>
<dbReference type="InterPro" id="IPR027417">
    <property type="entry name" value="P-loop_NTPase"/>
</dbReference>
<evidence type="ECO:0000313" key="2">
    <source>
        <dbReference type="EMBL" id="MBI1494835.1"/>
    </source>
</evidence>
<keyword evidence="3" id="KW-1185">Reference proteome</keyword>
<dbReference type="RefSeq" id="WP_228849573.1">
    <property type="nucleotide sequence ID" value="NZ_JADCKQ010000011.1"/>
</dbReference>
<dbReference type="EMBL" id="JADCKQ010000011">
    <property type="protein sequence ID" value="MBI1494835.1"/>
    <property type="molecule type" value="Genomic_DNA"/>
</dbReference>
<evidence type="ECO:0000259" key="1">
    <source>
        <dbReference type="Pfam" id="PF00350"/>
    </source>
</evidence>
<accession>A0A8J7J7W1</accession>
<dbReference type="SUPFAM" id="SSF52540">
    <property type="entry name" value="P-loop containing nucleoside triphosphate hydrolases"/>
    <property type="match status" value="1"/>
</dbReference>
<proteinExistence type="predicted"/>
<sequence>MNNKTQSAEKSGHATLENAGRNRQAACDLADLTHEMSAACPDETGALQKISANILPDPLSVMIVGQVKVGKSKFLNGLTGRGGLLPSDVNPLTTVLTHLHFNHTPDRQSGADFHFYNSQEWQALTQPDASEPKQIHEHAEQLVSRAQTRFGNHLPDLLGATHQFNPVTPEVLAQYVSSGQEGAEQYDDLIRAADVCFSTAPFPGAIRFTDTPGVNDPCLIRDKITWAAIGDADYYLVILSAHQAMSRMDESLLKVLKEKGSGRAVIFINRIDELSNCIRDAKLLQRSVQNDITRIFGGAPAAVLCGSAQWAHVAETGEGTDAVREKAEAWVEANPTLKRQFETGLAKGEHSEFYQEEMAVSRYQALVASGIPQLRRFFSKILLTRFADLNTEEQVGEVLEIAERHLSSVRKVTDDTSDVQMDVHVDEVILDEVGICLEEEQALLALQLHEDIDALRGELVAGYGASDPSPSAEIAADPEAEIPLPDELENLRLNFISGIQSVKLDLIAGIQHSKEGLCASFPDFLPLQKTETDSSILRRFSPDARILWREAAAMAQASWTSRLFHRKHTRPSADAVVNELLEAAETALLSHTDIVFRHYLAAISGNLPDEVSKASDNSARILQAETFVNALRELQKNIDINPHKMDQSQ</sequence>
<comment type="caution">
    <text evidence="2">The sequence shown here is derived from an EMBL/GenBank/DDBJ whole genome shotgun (WGS) entry which is preliminary data.</text>
</comment>
<evidence type="ECO:0000313" key="3">
    <source>
        <dbReference type="Proteomes" id="UP000640583"/>
    </source>
</evidence>
<feature type="domain" description="Dynamin N-terminal" evidence="1">
    <location>
        <begin position="61"/>
        <end position="269"/>
    </location>
</feature>
<dbReference type="Pfam" id="PF00350">
    <property type="entry name" value="Dynamin_N"/>
    <property type="match status" value="1"/>
</dbReference>
<gene>
    <name evidence="2" type="ORF">H1D41_14415</name>
</gene>
<dbReference type="AlphaFoldDB" id="A0A8J7J7W1"/>
<organism evidence="2 3">
    <name type="scientific">Halocynthiibacter styelae</name>
    <dbReference type="NCBI Taxonomy" id="2761955"/>
    <lineage>
        <taxon>Bacteria</taxon>
        <taxon>Pseudomonadati</taxon>
        <taxon>Pseudomonadota</taxon>
        <taxon>Alphaproteobacteria</taxon>
        <taxon>Rhodobacterales</taxon>
        <taxon>Paracoccaceae</taxon>
        <taxon>Halocynthiibacter</taxon>
    </lineage>
</organism>
<dbReference type="InterPro" id="IPR045063">
    <property type="entry name" value="Dynamin_N"/>
</dbReference>
<dbReference type="Proteomes" id="UP000640583">
    <property type="component" value="Unassembled WGS sequence"/>
</dbReference>
<name>A0A8J7J7W1_9RHOB</name>
<dbReference type="Gene3D" id="3.40.50.300">
    <property type="entry name" value="P-loop containing nucleotide triphosphate hydrolases"/>
    <property type="match status" value="1"/>
</dbReference>
<protein>
    <submittedName>
        <fullName evidence="2">Dynamin family protein</fullName>
    </submittedName>
</protein>